<dbReference type="Gene3D" id="1.10.10.10">
    <property type="entry name" value="Winged helix-like DNA-binding domain superfamily/Winged helix DNA-binding domain"/>
    <property type="match status" value="1"/>
</dbReference>
<dbReference type="Proteomes" id="UP000255411">
    <property type="component" value="Chromosome"/>
</dbReference>
<organism evidence="5 7">
    <name type="scientific">Streptococcus pluranimalium</name>
    <dbReference type="NCBI Taxonomy" id="82348"/>
    <lineage>
        <taxon>Bacteria</taxon>
        <taxon>Bacillati</taxon>
        <taxon>Bacillota</taxon>
        <taxon>Bacilli</taxon>
        <taxon>Lactobacillales</taxon>
        <taxon>Streptococcaceae</taxon>
        <taxon>Streptococcus</taxon>
    </lineage>
</organism>
<dbReference type="Proteomes" id="UP000238956">
    <property type="component" value="Chromosome"/>
</dbReference>
<dbReference type="InterPro" id="IPR036390">
    <property type="entry name" value="WH_DNA-bd_sf"/>
</dbReference>
<reference evidence="5 7" key="3">
    <citation type="submission" date="2018-02" db="EMBL/GenBank/DDBJ databases">
        <title>Whole genome sequencing analysis of Streptococcus pluranimalium isolated from cattle infected mastitis in China.</title>
        <authorList>
            <person name="Zhang J.-R."/>
            <person name="Hu G.-Z."/>
        </authorList>
    </citation>
    <scope>NUCLEOTIDE SEQUENCE [LARGE SCALE GENOMIC DNA]</scope>
    <source>
        <strain evidence="5 7">TH11417</strain>
    </source>
</reference>
<evidence type="ECO:0000256" key="2">
    <source>
        <dbReference type="ARBA" id="ARBA00023125"/>
    </source>
</evidence>
<evidence type="ECO:0000259" key="4">
    <source>
        <dbReference type="PROSITE" id="PS50995"/>
    </source>
</evidence>
<keyword evidence="2" id="KW-0238">DNA-binding</keyword>
<protein>
    <submittedName>
        <fullName evidence="5">MarR family transcriptional regulator</fullName>
    </submittedName>
</protein>
<dbReference type="SMART" id="SM00347">
    <property type="entry name" value="HTH_MARR"/>
    <property type="match status" value="1"/>
</dbReference>
<evidence type="ECO:0000256" key="3">
    <source>
        <dbReference type="ARBA" id="ARBA00023163"/>
    </source>
</evidence>
<proteinExistence type="predicted"/>
<evidence type="ECO:0000256" key="1">
    <source>
        <dbReference type="ARBA" id="ARBA00023015"/>
    </source>
</evidence>
<evidence type="ECO:0000313" key="8">
    <source>
        <dbReference type="Proteomes" id="UP000255411"/>
    </source>
</evidence>
<evidence type="ECO:0000313" key="7">
    <source>
        <dbReference type="Proteomes" id="UP000238956"/>
    </source>
</evidence>
<keyword evidence="1" id="KW-0805">Transcription regulation</keyword>
<feature type="domain" description="HTH marR-type" evidence="4">
    <location>
        <begin position="1"/>
        <end position="137"/>
    </location>
</feature>
<reference evidence="5 7" key="2">
    <citation type="submission" date="2017-12" db="EMBL/GenBank/DDBJ databases">
        <authorList>
            <person name="Hurst M.R.H."/>
        </authorList>
    </citation>
    <scope>NUCLEOTIDE SEQUENCE [LARGE SCALE GENOMIC DNA]</scope>
    <source>
        <strain evidence="5 7">TH11417</strain>
    </source>
</reference>
<dbReference type="InterPro" id="IPR036388">
    <property type="entry name" value="WH-like_DNA-bd_sf"/>
</dbReference>
<dbReference type="EMBL" id="CP022601">
    <property type="protein sequence ID" value="AXJ13796.1"/>
    <property type="molecule type" value="Genomic_DNA"/>
</dbReference>
<evidence type="ECO:0000313" key="6">
    <source>
        <dbReference type="EMBL" id="AXJ13796.1"/>
    </source>
</evidence>
<keyword evidence="7" id="KW-1185">Reference proteome</keyword>
<dbReference type="SUPFAM" id="SSF46785">
    <property type="entry name" value="Winged helix' DNA-binding domain"/>
    <property type="match status" value="1"/>
</dbReference>
<accession>A0A2L0D5T1</accession>
<dbReference type="PANTHER" id="PTHR42756">
    <property type="entry name" value="TRANSCRIPTIONAL REGULATOR, MARR"/>
    <property type="match status" value="1"/>
</dbReference>
<dbReference type="AlphaFoldDB" id="A0A2L0D5T1"/>
<dbReference type="EMBL" id="CP025536">
    <property type="protein sequence ID" value="AUW97186.1"/>
    <property type="molecule type" value="Genomic_DNA"/>
</dbReference>
<dbReference type="KEGG" id="splr:C0J00_08770"/>
<keyword evidence="3" id="KW-0804">Transcription</keyword>
<dbReference type="PROSITE" id="PS50995">
    <property type="entry name" value="HTH_MARR_2"/>
    <property type="match status" value="1"/>
</dbReference>
<dbReference type="PANTHER" id="PTHR42756:SF1">
    <property type="entry name" value="TRANSCRIPTIONAL REPRESSOR OF EMRAB OPERON"/>
    <property type="match status" value="1"/>
</dbReference>
<dbReference type="RefSeq" id="WP_104968500.1">
    <property type="nucleotide sequence ID" value="NZ_CP022601.1"/>
</dbReference>
<dbReference type="GO" id="GO:0003677">
    <property type="term" value="F:DNA binding"/>
    <property type="evidence" value="ECO:0007669"/>
    <property type="project" value="UniProtKB-KW"/>
</dbReference>
<dbReference type="GeneID" id="98393997"/>
<evidence type="ECO:0000313" key="5">
    <source>
        <dbReference type="EMBL" id="AUW97186.1"/>
    </source>
</evidence>
<dbReference type="OrthoDB" id="1625202at2"/>
<reference evidence="6 8" key="1">
    <citation type="submission" date="2017-07" db="EMBL/GenBank/DDBJ databases">
        <title>Streptococcus pluranimalium as cause of bovine abortion.</title>
        <authorList>
            <person name="Rodriguez Campos S."/>
            <person name="Gobeli Brawand S."/>
            <person name="Brodard I."/>
            <person name="Rychener L."/>
            <person name="Perreten V."/>
        </authorList>
    </citation>
    <scope>NUCLEOTIDE SEQUENCE [LARGE SCALE GENOMIC DNA]</scope>
    <source>
        <strain evidence="6 8">14A0014</strain>
    </source>
</reference>
<name>A0A2L0D5T1_9STRE</name>
<dbReference type="Pfam" id="PF12802">
    <property type="entry name" value="MarR_2"/>
    <property type="match status" value="1"/>
</dbReference>
<gene>
    <name evidence="5" type="ORF">C0J00_08770</name>
    <name evidence="6" type="ORF">Sp14A_19080</name>
</gene>
<sequence>MIQTKSYIRAFDDLMSTYDYYARQNGLQSKSLQMLLWLYHYPKRNEKNITQQFLVRKTQSSKQVVNATIKSWGKKGFLELIENPDDKRHKFIRLTPLGQSYAQKVILPLEQMEKASFQILSNEEQDLLNKLTRKYTAALKQEMEKVYDSI</sequence>
<dbReference type="InterPro" id="IPR000835">
    <property type="entry name" value="HTH_MarR-typ"/>
</dbReference>
<dbReference type="GO" id="GO:0003700">
    <property type="term" value="F:DNA-binding transcription factor activity"/>
    <property type="evidence" value="ECO:0007669"/>
    <property type="project" value="InterPro"/>
</dbReference>